<dbReference type="EMBL" id="DVNO01000004">
    <property type="protein sequence ID" value="HIU65123.1"/>
    <property type="molecule type" value="Genomic_DNA"/>
</dbReference>
<dbReference type="GO" id="GO:0003989">
    <property type="term" value="F:acetyl-CoA carboxylase activity"/>
    <property type="evidence" value="ECO:0007669"/>
    <property type="project" value="InterPro"/>
</dbReference>
<dbReference type="PRINTS" id="PR01071">
    <property type="entry name" value="ACOABIOTINCC"/>
</dbReference>
<dbReference type="Proteomes" id="UP000824142">
    <property type="component" value="Unassembled WGS sequence"/>
</dbReference>
<keyword evidence="7 9" id="KW-0275">Fatty acid biosynthesis</keyword>
<gene>
    <name evidence="11" type="ORF">IAC63_00585</name>
</gene>
<dbReference type="InterPro" id="IPR001882">
    <property type="entry name" value="Biotin_BS"/>
</dbReference>
<protein>
    <recommendedName>
        <fullName evidence="3 9">Biotin carboxyl carrier protein of acetyl-CoA carboxylase</fullName>
    </recommendedName>
</protein>
<dbReference type="PANTHER" id="PTHR45266:SF3">
    <property type="entry name" value="OXALOACETATE DECARBOXYLASE ALPHA CHAIN"/>
    <property type="match status" value="1"/>
</dbReference>
<feature type="domain" description="Lipoyl-binding" evidence="10">
    <location>
        <begin position="66"/>
        <end position="142"/>
    </location>
</feature>
<evidence type="ECO:0000256" key="2">
    <source>
        <dbReference type="ARBA" id="ARBA00005194"/>
    </source>
</evidence>
<dbReference type="InterPro" id="IPR001249">
    <property type="entry name" value="AcCoA_biotinCC"/>
</dbReference>
<reference evidence="11" key="1">
    <citation type="submission" date="2020-10" db="EMBL/GenBank/DDBJ databases">
        <authorList>
            <person name="Gilroy R."/>
        </authorList>
    </citation>
    <scope>NUCLEOTIDE SEQUENCE</scope>
    <source>
        <strain evidence="11">CHK136-897</strain>
    </source>
</reference>
<comment type="caution">
    <text evidence="11">The sequence shown here is derived from an EMBL/GenBank/DDBJ whole genome shotgun (WGS) entry which is preliminary data.</text>
</comment>
<evidence type="ECO:0000256" key="7">
    <source>
        <dbReference type="ARBA" id="ARBA00023160"/>
    </source>
</evidence>
<evidence type="ECO:0000256" key="4">
    <source>
        <dbReference type="ARBA" id="ARBA00022516"/>
    </source>
</evidence>
<evidence type="ECO:0000259" key="10">
    <source>
        <dbReference type="PROSITE" id="PS50968"/>
    </source>
</evidence>
<name>A0A9D1SMI2_9PROT</name>
<reference evidence="11" key="2">
    <citation type="journal article" date="2021" name="PeerJ">
        <title>Extensive microbial diversity within the chicken gut microbiome revealed by metagenomics and culture.</title>
        <authorList>
            <person name="Gilroy R."/>
            <person name="Ravi A."/>
            <person name="Getino M."/>
            <person name="Pursley I."/>
            <person name="Horton D.L."/>
            <person name="Alikhan N.F."/>
            <person name="Baker D."/>
            <person name="Gharbi K."/>
            <person name="Hall N."/>
            <person name="Watson M."/>
            <person name="Adriaenssens E.M."/>
            <person name="Foster-Nyarko E."/>
            <person name="Jarju S."/>
            <person name="Secka A."/>
            <person name="Antonio M."/>
            <person name="Oren A."/>
            <person name="Chaudhuri R.R."/>
            <person name="La Ragione R."/>
            <person name="Hildebrand F."/>
            <person name="Pallen M.J."/>
        </authorList>
    </citation>
    <scope>NUCLEOTIDE SEQUENCE</scope>
    <source>
        <strain evidence="11">CHK136-897</strain>
    </source>
</reference>
<dbReference type="PROSITE" id="PS50968">
    <property type="entry name" value="BIOTINYL_LIPOYL"/>
    <property type="match status" value="1"/>
</dbReference>
<dbReference type="GO" id="GO:0009317">
    <property type="term" value="C:acetyl-CoA carboxylase complex"/>
    <property type="evidence" value="ECO:0007669"/>
    <property type="project" value="InterPro"/>
</dbReference>
<keyword evidence="5 9" id="KW-0276">Fatty acid metabolism</keyword>
<dbReference type="SUPFAM" id="SSF51230">
    <property type="entry name" value="Single hybrid motif"/>
    <property type="match status" value="1"/>
</dbReference>
<evidence type="ECO:0000256" key="3">
    <source>
        <dbReference type="ARBA" id="ARBA00017562"/>
    </source>
</evidence>
<accession>A0A9D1SMI2</accession>
<proteinExistence type="predicted"/>
<dbReference type="InterPro" id="IPR011053">
    <property type="entry name" value="Single_hybrid_motif"/>
</dbReference>
<dbReference type="PANTHER" id="PTHR45266">
    <property type="entry name" value="OXALOACETATE DECARBOXYLASE ALPHA CHAIN"/>
    <property type="match status" value="1"/>
</dbReference>
<keyword evidence="4 9" id="KW-0444">Lipid biosynthesis</keyword>
<comment type="function">
    <text evidence="1 9">This protein is a component of the acetyl coenzyme A carboxylase complex; first, biotin carboxylase catalyzes the carboxylation of the carrier protein and then the transcarboxylase transfers the carboxyl group to form malonyl-CoA.</text>
</comment>
<evidence type="ECO:0000256" key="5">
    <source>
        <dbReference type="ARBA" id="ARBA00022832"/>
    </source>
</evidence>
<organism evidence="11 12">
    <name type="scientific">Candidatus Enterousia avicola</name>
    <dbReference type="NCBI Taxonomy" id="2840787"/>
    <lineage>
        <taxon>Bacteria</taxon>
        <taxon>Pseudomonadati</taxon>
        <taxon>Pseudomonadota</taxon>
        <taxon>Alphaproteobacteria</taxon>
        <taxon>Candidatus Enterousia</taxon>
    </lineage>
</organism>
<evidence type="ECO:0000313" key="12">
    <source>
        <dbReference type="Proteomes" id="UP000824142"/>
    </source>
</evidence>
<dbReference type="Gene3D" id="2.40.50.100">
    <property type="match status" value="1"/>
</dbReference>
<evidence type="ECO:0000313" key="11">
    <source>
        <dbReference type="EMBL" id="HIU65123.1"/>
    </source>
</evidence>
<dbReference type="GO" id="GO:0006633">
    <property type="term" value="P:fatty acid biosynthetic process"/>
    <property type="evidence" value="ECO:0007669"/>
    <property type="project" value="UniProtKB-KW"/>
</dbReference>
<evidence type="ECO:0000256" key="9">
    <source>
        <dbReference type="RuleBase" id="RU364072"/>
    </source>
</evidence>
<dbReference type="AlphaFoldDB" id="A0A9D1SMI2"/>
<evidence type="ECO:0000256" key="8">
    <source>
        <dbReference type="ARBA" id="ARBA00023267"/>
    </source>
</evidence>
<comment type="pathway">
    <text evidence="2 9">Lipid metabolism; fatty acid biosynthesis.</text>
</comment>
<sequence length="142" mass="15425">MSKIMDEMGITELDLERQFLFGVYRKHIHLSKQQGATTVAMPNFPIAAESKNTNSEPTDTEKAINGYALKSPMVGVAYLAPEPGAKPFTSVGAQIKAGDTVALIEAMKTFNPIKSDKDGIVKEILVTDGQAVEFDQPIIIIE</sequence>
<keyword evidence="8 9" id="KW-0092">Biotin</keyword>
<dbReference type="InterPro" id="IPR050709">
    <property type="entry name" value="Biotin_Carboxyl_Carrier/Decarb"/>
</dbReference>
<dbReference type="CDD" id="cd06850">
    <property type="entry name" value="biotinyl_domain"/>
    <property type="match status" value="1"/>
</dbReference>
<dbReference type="PROSITE" id="PS00188">
    <property type="entry name" value="BIOTIN"/>
    <property type="match status" value="1"/>
</dbReference>
<evidence type="ECO:0000256" key="1">
    <source>
        <dbReference type="ARBA" id="ARBA00003761"/>
    </source>
</evidence>
<dbReference type="Pfam" id="PF00364">
    <property type="entry name" value="Biotin_lipoyl"/>
    <property type="match status" value="1"/>
</dbReference>
<keyword evidence="6 9" id="KW-0443">Lipid metabolism</keyword>
<evidence type="ECO:0000256" key="6">
    <source>
        <dbReference type="ARBA" id="ARBA00023098"/>
    </source>
</evidence>
<dbReference type="InterPro" id="IPR000089">
    <property type="entry name" value="Biotin_lipoyl"/>
</dbReference>